<reference evidence="1" key="2">
    <citation type="journal article" date="2023" name="IMA Fungus">
        <title>Comparative genomic study of the Penicillium genus elucidates a diverse pangenome and 15 lateral gene transfer events.</title>
        <authorList>
            <person name="Petersen C."/>
            <person name="Sorensen T."/>
            <person name="Nielsen M.R."/>
            <person name="Sondergaard T.E."/>
            <person name="Sorensen J.L."/>
            <person name="Fitzpatrick D.A."/>
            <person name="Frisvad J.C."/>
            <person name="Nielsen K.L."/>
        </authorList>
    </citation>
    <scope>NUCLEOTIDE SEQUENCE</scope>
    <source>
        <strain evidence="1">IBT 30728</strain>
    </source>
</reference>
<dbReference type="EMBL" id="JAPWDQ010000015">
    <property type="protein sequence ID" value="KAJ5469733.1"/>
    <property type="molecule type" value="Genomic_DNA"/>
</dbReference>
<name>A0A9X0BJV5_9EURO</name>
<accession>A0A9X0BJV5</accession>
<comment type="caution">
    <text evidence="1">The sequence shown here is derived from an EMBL/GenBank/DDBJ whole genome shotgun (WGS) entry which is preliminary data.</text>
</comment>
<proteinExistence type="predicted"/>
<keyword evidence="2" id="KW-1185">Reference proteome</keyword>
<dbReference type="PANTHER" id="PTHR42085">
    <property type="entry name" value="F-BOX DOMAIN-CONTAINING PROTEIN"/>
    <property type="match status" value="1"/>
</dbReference>
<reference evidence="1" key="1">
    <citation type="submission" date="2022-12" db="EMBL/GenBank/DDBJ databases">
        <authorList>
            <person name="Petersen C."/>
        </authorList>
    </citation>
    <scope>NUCLEOTIDE SEQUENCE</scope>
    <source>
        <strain evidence="1">IBT 30728</strain>
    </source>
</reference>
<dbReference type="PANTHER" id="PTHR42085:SF2">
    <property type="entry name" value="F-BOX DOMAIN-CONTAINING PROTEIN"/>
    <property type="match status" value="1"/>
</dbReference>
<sequence>MSGRESQRTTSQPPEPTVAGLFVLPVEVRYRIFKLVLAVPDSLYLFQDRGSPLESFMPYKPHAWLALLYTCRRLSYEARSVLYGANRFTLEEVEIANYRSNILRSFIKGIGSVNAGFLSNLRISFPATERVHGQEGEIRLREDDLQNLQLLQNKCTGLGTLEALIYGQSCQYLITEDQDNPQFAYDLLAKIDSEFRKIASLGTIIVRYCSGSPDSSIRDFLESMGWVVLVGGP</sequence>
<evidence type="ECO:0000313" key="1">
    <source>
        <dbReference type="EMBL" id="KAJ5469733.1"/>
    </source>
</evidence>
<dbReference type="Proteomes" id="UP001148312">
    <property type="component" value="Unassembled WGS sequence"/>
</dbReference>
<dbReference type="AlphaFoldDB" id="A0A9X0BJV5"/>
<dbReference type="GeneID" id="81629196"/>
<dbReference type="InterPro" id="IPR038883">
    <property type="entry name" value="AN11006-like"/>
</dbReference>
<protein>
    <recommendedName>
        <fullName evidence="3">F-box domain-containing protein</fullName>
    </recommendedName>
</protein>
<gene>
    <name evidence="1" type="ORF">N7539_009351</name>
</gene>
<organism evidence="1 2">
    <name type="scientific">Penicillium diatomitis</name>
    <dbReference type="NCBI Taxonomy" id="2819901"/>
    <lineage>
        <taxon>Eukaryota</taxon>
        <taxon>Fungi</taxon>
        <taxon>Dikarya</taxon>
        <taxon>Ascomycota</taxon>
        <taxon>Pezizomycotina</taxon>
        <taxon>Eurotiomycetes</taxon>
        <taxon>Eurotiomycetidae</taxon>
        <taxon>Eurotiales</taxon>
        <taxon>Aspergillaceae</taxon>
        <taxon>Penicillium</taxon>
    </lineage>
</organism>
<dbReference type="RefSeq" id="XP_056786323.1">
    <property type="nucleotide sequence ID" value="XM_056938946.1"/>
</dbReference>
<evidence type="ECO:0000313" key="2">
    <source>
        <dbReference type="Proteomes" id="UP001148312"/>
    </source>
</evidence>
<evidence type="ECO:0008006" key="3">
    <source>
        <dbReference type="Google" id="ProtNLM"/>
    </source>
</evidence>